<evidence type="ECO:0000313" key="2">
    <source>
        <dbReference type="Proteomes" id="UP001054945"/>
    </source>
</evidence>
<evidence type="ECO:0000313" key="1">
    <source>
        <dbReference type="EMBL" id="GIY92012.1"/>
    </source>
</evidence>
<keyword evidence="2" id="KW-1185">Reference proteome</keyword>
<sequence length="108" mass="12319">MALQESQRTELSPHCFIEKKEGNVPFTGNGFQFVSHFPRGEKGRRTLILKRWQPPLPSYLFPHLSVKILRRLWEKLCTQNVTSLSCVEAKSESNSLYGRINVSVTGGE</sequence>
<reference evidence="1 2" key="1">
    <citation type="submission" date="2021-06" db="EMBL/GenBank/DDBJ databases">
        <title>Caerostris extrusa draft genome.</title>
        <authorList>
            <person name="Kono N."/>
            <person name="Arakawa K."/>
        </authorList>
    </citation>
    <scope>NUCLEOTIDE SEQUENCE [LARGE SCALE GENOMIC DNA]</scope>
</reference>
<dbReference type="AlphaFoldDB" id="A0AAV4XBM1"/>
<proteinExistence type="predicted"/>
<comment type="caution">
    <text evidence="1">The sequence shown here is derived from an EMBL/GenBank/DDBJ whole genome shotgun (WGS) entry which is preliminary data.</text>
</comment>
<organism evidence="1 2">
    <name type="scientific">Caerostris extrusa</name>
    <name type="common">Bark spider</name>
    <name type="synonym">Caerostris bankana</name>
    <dbReference type="NCBI Taxonomy" id="172846"/>
    <lineage>
        <taxon>Eukaryota</taxon>
        <taxon>Metazoa</taxon>
        <taxon>Ecdysozoa</taxon>
        <taxon>Arthropoda</taxon>
        <taxon>Chelicerata</taxon>
        <taxon>Arachnida</taxon>
        <taxon>Araneae</taxon>
        <taxon>Araneomorphae</taxon>
        <taxon>Entelegynae</taxon>
        <taxon>Araneoidea</taxon>
        <taxon>Araneidae</taxon>
        <taxon>Caerostris</taxon>
    </lineage>
</organism>
<protein>
    <submittedName>
        <fullName evidence="1">Uncharacterized protein</fullName>
    </submittedName>
</protein>
<gene>
    <name evidence="1" type="ORF">CEXT_475521</name>
</gene>
<dbReference type="Proteomes" id="UP001054945">
    <property type="component" value="Unassembled WGS sequence"/>
</dbReference>
<accession>A0AAV4XBM1</accession>
<name>A0AAV4XBM1_CAEEX</name>
<dbReference type="EMBL" id="BPLR01017483">
    <property type="protein sequence ID" value="GIY92012.1"/>
    <property type="molecule type" value="Genomic_DNA"/>
</dbReference>